<dbReference type="AlphaFoldDB" id="I3SMI2"/>
<reference evidence="1" key="1">
    <citation type="submission" date="2012-05" db="EMBL/GenBank/DDBJ databases">
        <authorList>
            <person name="Krishnakumar V."/>
            <person name="Cheung F."/>
            <person name="Xiao Y."/>
            <person name="Chan A."/>
            <person name="Moskal W.A."/>
            <person name="Town C.D."/>
        </authorList>
    </citation>
    <scope>NUCLEOTIDE SEQUENCE</scope>
</reference>
<sequence length="67" mass="6912">MTGPSPIILGPASSAGFFRSSRAASASANCRFNFSKIGLGRSGSRKTTRKICSTATWSFCSSNSSGT</sequence>
<name>I3SMI2_MEDTR</name>
<proteinExistence type="evidence at transcript level"/>
<accession>I3SMI2</accession>
<organism evidence="1">
    <name type="scientific">Medicago truncatula</name>
    <name type="common">Barrel medic</name>
    <name type="synonym">Medicago tribuloides</name>
    <dbReference type="NCBI Taxonomy" id="3880"/>
    <lineage>
        <taxon>Eukaryota</taxon>
        <taxon>Viridiplantae</taxon>
        <taxon>Streptophyta</taxon>
        <taxon>Embryophyta</taxon>
        <taxon>Tracheophyta</taxon>
        <taxon>Spermatophyta</taxon>
        <taxon>Magnoliopsida</taxon>
        <taxon>eudicotyledons</taxon>
        <taxon>Gunneridae</taxon>
        <taxon>Pentapetalae</taxon>
        <taxon>rosids</taxon>
        <taxon>fabids</taxon>
        <taxon>Fabales</taxon>
        <taxon>Fabaceae</taxon>
        <taxon>Papilionoideae</taxon>
        <taxon>50 kb inversion clade</taxon>
        <taxon>NPAAA clade</taxon>
        <taxon>Hologalegina</taxon>
        <taxon>IRL clade</taxon>
        <taxon>Trifolieae</taxon>
        <taxon>Medicago</taxon>
    </lineage>
</organism>
<evidence type="ECO:0000313" key="1">
    <source>
        <dbReference type="EMBL" id="AFK41474.1"/>
    </source>
</evidence>
<dbReference type="EMBL" id="BT141680">
    <property type="protein sequence ID" value="AFK41474.1"/>
    <property type="molecule type" value="mRNA"/>
</dbReference>
<protein>
    <submittedName>
        <fullName evidence="1">Uncharacterized protein</fullName>
    </submittedName>
</protein>